<organism evidence="1 2">
    <name type="scientific">Desulfobaculum xiamenense</name>
    <dbReference type="NCBI Taxonomy" id="995050"/>
    <lineage>
        <taxon>Bacteria</taxon>
        <taxon>Pseudomonadati</taxon>
        <taxon>Thermodesulfobacteriota</taxon>
        <taxon>Desulfovibrionia</taxon>
        <taxon>Desulfovibrionales</taxon>
        <taxon>Desulfovibrionaceae</taxon>
        <taxon>Desulfobaculum</taxon>
    </lineage>
</organism>
<dbReference type="RefSeq" id="WP_167940552.1">
    <property type="nucleotide sequence ID" value="NZ_JAATJA010000001.1"/>
</dbReference>
<name>A0A846QKB7_9BACT</name>
<comment type="caution">
    <text evidence="1">The sequence shown here is derived from an EMBL/GenBank/DDBJ whole genome shotgun (WGS) entry which is preliminary data.</text>
</comment>
<evidence type="ECO:0000313" key="1">
    <source>
        <dbReference type="EMBL" id="NJB67500.1"/>
    </source>
</evidence>
<reference evidence="1 2" key="1">
    <citation type="submission" date="2020-03" db="EMBL/GenBank/DDBJ databases">
        <title>Genomic Encyclopedia of Type Strains, Phase IV (KMG-IV): sequencing the most valuable type-strain genomes for metagenomic binning, comparative biology and taxonomic classification.</title>
        <authorList>
            <person name="Goeker M."/>
        </authorList>
    </citation>
    <scope>NUCLEOTIDE SEQUENCE [LARGE SCALE GENOMIC DNA]</scope>
    <source>
        <strain evidence="1 2">DSM 24233</strain>
    </source>
</reference>
<dbReference type="AlphaFoldDB" id="A0A846QKB7"/>
<keyword evidence="2" id="KW-1185">Reference proteome</keyword>
<accession>A0A846QKB7</accession>
<gene>
    <name evidence="1" type="ORF">GGQ74_001140</name>
</gene>
<dbReference type="Proteomes" id="UP000580856">
    <property type="component" value="Unassembled WGS sequence"/>
</dbReference>
<sequence>MDYAAEARSVEVDLREAGMPMTLRRLASAAYDPATGRTGATAVEQAGFGLFKSRDIQGSGETFIDGSMVRQGDRFVLLGAHSVTTQPEPGDELVAGGTTYTVVNAKAVDPGGVPVLFKLQVRR</sequence>
<proteinExistence type="predicted"/>
<dbReference type="EMBL" id="JAATJA010000001">
    <property type="protein sequence ID" value="NJB67500.1"/>
    <property type="molecule type" value="Genomic_DNA"/>
</dbReference>
<protein>
    <submittedName>
        <fullName evidence="1">Uncharacterized protein</fullName>
    </submittedName>
</protein>
<evidence type="ECO:0000313" key="2">
    <source>
        <dbReference type="Proteomes" id="UP000580856"/>
    </source>
</evidence>